<sequence length="131" mass="15056">MIKALQVKCVVMLAVLFLGGHLSMAQSYVSVKILNEPGLPVKWMKDSLCLTDEQASVVAALDARYAIRFDSLRTSHADRYAKFQHAYRLYEARDHELKFILTEQQFVVYQAEWEQQKASGWYATGRNNNQP</sequence>
<proteinExistence type="predicted"/>
<organism evidence="1 2">
    <name type="scientific">Chryseosolibacter histidini</name>
    <dbReference type="NCBI Taxonomy" id="2782349"/>
    <lineage>
        <taxon>Bacteria</taxon>
        <taxon>Pseudomonadati</taxon>
        <taxon>Bacteroidota</taxon>
        <taxon>Cytophagia</taxon>
        <taxon>Cytophagales</taxon>
        <taxon>Chryseotaleaceae</taxon>
        <taxon>Chryseosolibacter</taxon>
    </lineage>
</organism>
<dbReference type="RefSeq" id="WP_254167532.1">
    <property type="nucleotide sequence ID" value="NZ_JAHESF010000026.1"/>
</dbReference>
<name>A0AAP2DQS7_9BACT</name>
<comment type="caution">
    <text evidence="1">The sequence shown here is derived from an EMBL/GenBank/DDBJ whole genome shotgun (WGS) entry which is preliminary data.</text>
</comment>
<keyword evidence="2" id="KW-1185">Reference proteome</keyword>
<dbReference type="Proteomes" id="UP001319200">
    <property type="component" value="Unassembled WGS sequence"/>
</dbReference>
<evidence type="ECO:0000313" key="1">
    <source>
        <dbReference type="EMBL" id="MBT1699527.1"/>
    </source>
</evidence>
<reference evidence="1 2" key="1">
    <citation type="submission" date="2021-05" db="EMBL/GenBank/DDBJ databases">
        <title>A Polyphasic approach of four new species of the genus Ohtaekwangia: Ohtaekwangia histidinii sp. nov., Ohtaekwangia cretensis sp. nov., Ohtaekwangia indiensis sp. nov., Ohtaekwangia reichenbachii sp. nov. from diverse environment.</title>
        <authorList>
            <person name="Octaviana S."/>
        </authorList>
    </citation>
    <scope>NUCLEOTIDE SEQUENCE [LARGE SCALE GENOMIC DNA]</scope>
    <source>
        <strain evidence="1 2">PWU4</strain>
    </source>
</reference>
<dbReference type="AlphaFoldDB" id="A0AAP2DQS7"/>
<gene>
    <name evidence="1" type="ORF">KK083_21695</name>
</gene>
<dbReference type="EMBL" id="JAHESF010000026">
    <property type="protein sequence ID" value="MBT1699527.1"/>
    <property type="molecule type" value="Genomic_DNA"/>
</dbReference>
<evidence type="ECO:0000313" key="2">
    <source>
        <dbReference type="Proteomes" id="UP001319200"/>
    </source>
</evidence>
<accession>A0AAP2DQS7</accession>
<protein>
    <submittedName>
        <fullName evidence="1">Uncharacterized protein</fullName>
    </submittedName>
</protein>